<dbReference type="Proteomes" id="UP000451471">
    <property type="component" value="Unassembled WGS sequence"/>
</dbReference>
<keyword evidence="1" id="KW-0812">Transmembrane</keyword>
<keyword evidence="1" id="KW-0472">Membrane</keyword>
<feature type="transmembrane region" description="Helical" evidence="1">
    <location>
        <begin position="81"/>
        <end position="99"/>
    </location>
</feature>
<keyword evidence="3" id="KW-1185">Reference proteome</keyword>
<dbReference type="EMBL" id="WSZK01000004">
    <property type="protein sequence ID" value="MWG33138.1"/>
    <property type="molecule type" value="Genomic_DNA"/>
</dbReference>
<evidence type="ECO:0000313" key="2">
    <source>
        <dbReference type="EMBL" id="MWG33138.1"/>
    </source>
</evidence>
<evidence type="ECO:0000313" key="3">
    <source>
        <dbReference type="Proteomes" id="UP000451471"/>
    </source>
</evidence>
<dbReference type="AlphaFoldDB" id="A0A6B0GNH5"/>
<evidence type="ECO:0000256" key="1">
    <source>
        <dbReference type="SAM" id="Phobius"/>
    </source>
</evidence>
<dbReference type="RefSeq" id="WP_158202872.1">
    <property type="nucleotide sequence ID" value="NZ_WSZK01000004.1"/>
</dbReference>
<proteinExistence type="predicted"/>
<reference evidence="2 3" key="1">
    <citation type="submission" date="2019-12" db="EMBL/GenBank/DDBJ databases">
        <title>Halocatena pleomorpha gen. nov. sp. nov., an extremely halophilic archaeon of family Halobacteriaceae isolated from saltpan soil.</title>
        <authorList>
            <person name="Pal Y."/>
            <person name="Verma A."/>
            <person name="Krishnamurthi S."/>
            <person name="Kumar P."/>
        </authorList>
    </citation>
    <scope>NUCLEOTIDE SEQUENCE [LARGE SCALE GENOMIC DNA]</scope>
    <source>
        <strain evidence="2 3">JCM 16495</strain>
    </source>
</reference>
<feature type="transmembrane region" description="Helical" evidence="1">
    <location>
        <begin position="57"/>
        <end position="75"/>
    </location>
</feature>
<keyword evidence="1" id="KW-1133">Transmembrane helix</keyword>
<organism evidence="2 3">
    <name type="scientific">Halomarina oriensis</name>
    <dbReference type="NCBI Taxonomy" id="671145"/>
    <lineage>
        <taxon>Archaea</taxon>
        <taxon>Methanobacteriati</taxon>
        <taxon>Methanobacteriota</taxon>
        <taxon>Stenosarchaea group</taxon>
        <taxon>Halobacteria</taxon>
        <taxon>Halobacteriales</taxon>
        <taxon>Natronomonadaceae</taxon>
        <taxon>Halomarina</taxon>
    </lineage>
</organism>
<protein>
    <submittedName>
        <fullName evidence="2">Uncharacterized protein</fullName>
    </submittedName>
</protein>
<comment type="caution">
    <text evidence="2">The sequence shown here is derived from an EMBL/GenBank/DDBJ whole genome shotgun (WGS) entry which is preliminary data.</text>
</comment>
<sequence>MTETPLQITAQCGPDQWTSGNWADAILCPFLSTMGGMFVLIVGFTVFSALAIYTRSVLLPAVVAIIMVGIMSSYIPALAGQVTLLFITAAACAFLWMFYRAVR</sequence>
<name>A0A6B0GNH5_9EURY</name>
<feature type="transmembrane region" description="Helical" evidence="1">
    <location>
        <begin position="30"/>
        <end position="50"/>
    </location>
</feature>
<gene>
    <name evidence="2" type="ORF">GQS65_01310</name>
</gene>
<accession>A0A6B0GNH5</accession>